<evidence type="ECO:0000313" key="3">
    <source>
        <dbReference type="Proteomes" id="UP000298030"/>
    </source>
</evidence>
<dbReference type="Proteomes" id="UP000298030">
    <property type="component" value="Unassembled WGS sequence"/>
</dbReference>
<dbReference type="EMBL" id="QPFP01000021">
    <property type="protein sequence ID" value="TEB30783.1"/>
    <property type="molecule type" value="Genomic_DNA"/>
</dbReference>
<name>A0A4Y7T9E5_COPMI</name>
<organism evidence="2 3">
    <name type="scientific">Coprinellus micaceus</name>
    <name type="common">Glistening ink-cap mushroom</name>
    <name type="synonym">Coprinus micaceus</name>
    <dbReference type="NCBI Taxonomy" id="71717"/>
    <lineage>
        <taxon>Eukaryota</taxon>
        <taxon>Fungi</taxon>
        <taxon>Dikarya</taxon>
        <taxon>Basidiomycota</taxon>
        <taxon>Agaricomycotina</taxon>
        <taxon>Agaricomycetes</taxon>
        <taxon>Agaricomycetidae</taxon>
        <taxon>Agaricales</taxon>
        <taxon>Agaricineae</taxon>
        <taxon>Psathyrellaceae</taxon>
        <taxon>Coprinellus</taxon>
    </lineage>
</organism>
<proteinExistence type="predicted"/>
<keyword evidence="3" id="KW-1185">Reference proteome</keyword>
<reference evidence="2 3" key="1">
    <citation type="journal article" date="2019" name="Nat. Ecol. Evol.">
        <title>Megaphylogeny resolves global patterns of mushroom evolution.</title>
        <authorList>
            <person name="Varga T."/>
            <person name="Krizsan K."/>
            <person name="Foldi C."/>
            <person name="Dima B."/>
            <person name="Sanchez-Garcia M."/>
            <person name="Sanchez-Ramirez S."/>
            <person name="Szollosi G.J."/>
            <person name="Szarkandi J.G."/>
            <person name="Papp V."/>
            <person name="Albert L."/>
            <person name="Andreopoulos W."/>
            <person name="Angelini C."/>
            <person name="Antonin V."/>
            <person name="Barry K.W."/>
            <person name="Bougher N.L."/>
            <person name="Buchanan P."/>
            <person name="Buyck B."/>
            <person name="Bense V."/>
            <person name="Catcheside P."/>
            <person name="Chovatia M."/>
            <person name="Cooper J."/>
            <person name="Damon W."/>
            <person name="Desjardin D."/>
            <person name="Finy P."/>
            <person name="Geml J."/>
            <person name="Haridas S."/>
            <person name="Hughes K."/>
            <person name="Justo A."/>
            <person name="Karasinski D."/>
            <person name="Kautmanova I."/>
            <person name="Kiss B."/>
            <person name="Kocsube S."/>
            <person name="Kotiranta H."/>
            <person name="LaButti K.M."/>
            <person name="Lechner B.E."/>
            <person name="Liimatainen K."/>
            <person name="Lipzen A."/>
            <person name="Lukacs Z."/>
            <person name="Mihaltcheva S."/>
            <person name="Morgado L.N."/>
            <person name="Niskanen T."/>
            <person name="Noordeloos M.E."/>
            <person name="Ohm R.A."/>
            <person name="Ortiz-Santana B."/>
            <person name="Ovrebo C."/>
            <person name="Racz N."/>
            <person name="Riley R."/>
            <person name="Savchenko A."/>
            <person name="Shiryaev A."/>
            <person name="Soop K."/>
            <person name="Spirin V."/>
            <person name="Szebenyi C."/>
            <person name="Tomsovsky M."/>
            <person name="Tulloss R.E."/>
            <person name="Uehling J."/>
            <person name="Grigoriev I.V."/>
            <person name="Vagvolgyi C."/>
            <person name="Papp T."/>
            <person name="Martin F.M."/>
            <person name="Miettinen O."/>
            <person name="Hibbett D.S."/>
            <person name="Nagy L.G."/>
        </authorList>
    </citation>
    <scope>NUCLEOTIDE SEQUENCE [LARGE SCALE GENOMIC DNA]</scope>
    <source>
        <strain evidence="2 3">FP101781</strain>
    </source>
</reference>
<dbReference type="STRING" id="71717.A0A4Y7T9E5"/>
<feature type="compositionally biased region" description="Low complexity" evidence="1">
    <location>
        <begin position="28"/>
        <end position="38"/>
    </location>
</feature>
<protein>
    <submittedName>
        <fullName evidence="2">Uncharacterized protein</fullName>
    </submittedName>
</protein>
<evidence type="ECO:0000313" key="2">
    <source>
        <dbReference type="EMBL" id="TEB30783.1"/>
    </source>
</evidence>
<feature type="compositionally biased region" description="Polar residues" evidence="1">
    <location>
        <begin position="53"/>
        <end position="65"/>
    </location>
</feature>
<evidence type="ECO:0000256" key="1">
    <source>
        <dbReference type="SAM" id="MobiDB-lite"/>
    </source>
</evidence>
<gene>
    <name evidence="2" type="ORF">FA13DRAFT_1733213</name>
</gene>
<dbReference type="OrthoDB" id="3063246at2759"/>
<sequence length="204" mass="22966">MSSSGPSFRRWARGLKADIKDGFKGLIRSTTPSRSSTPDPRPAEAARGVEGISNANEHPQSSSTVKDGLKVSLNFTQTLLKRLPEIVDGNPVKMALSLAKMIKEIKEAVKDNMDAVERRIASTGAQLEIVADTRISRWEPNDPEKPWLDRFKQILAEELMTLRRLGNEWLIRKIANHENEKSQIAATLERVNDARMQFELYTNI</sequence>
<accession>A0A4Y7T9E5</accession>
<feature type="region of interest" description="Disordered" evidence="1">
    <location>
        <begin position="23"/>
        <end position="66"/>
    </location>
</feature>
<comment type="caution">
    <text evidence="2">The sequence shown here is derived from an EMBL/GenBank/DDBJ whole genome shotgun (WGS) entry which is preliminary data.</text>
</comment>
<dbReference type="AlphaFoldDB" id="A0A4Y7T9E5"/>